<evidence type="ECO:0000256" key="9">
    <source>
        <dbReference type="SAM" id="SignalP"/>
    </source>
</evidence>
<evidence type="ECO:0000313" key="11">
    <source>
        <dbReference type="Proteomes" id="UP001230268"/>
    </source>
</evidence>
<feature type="compositionally biased region" description="Basic and acidic residues" evidence="7">
    <location>
        <begin position="72"/>
        <end position="96"/>
    </location>
</feature>
<evidence type="ECO:0000256" key="3">
    <source>
        <dbReference type="ARBA" id="ARBA00022448"/>
    </source>
</evidence>
<feature type="compositionally biased region" description="Basic and acidic residues" evidence="7">
    <location>
        <begin position="866"/>
        <end position="879"/>
    </location>
</feature>
<dbReference type="EMBL" id="JAVEPI010000004">
    <property type="protein sequence ID" value="KAK1442307.1"/>
    <property type="molecule type" value="Genomic_DNA"/>
</dbReference>
<feature type="region of interest" description="Disordered" evidence="7">
    <location>
        <begin position="109"/>
        <end position="328"/>
    </location>
</feature>
<keyword evidence="3" id="KW-0813">Transport</keyword>
<feature type="region of interest" description="Disordered" evidence="7">
    <location>
        <begin position="53"/>
        <end position="97"/>
    </location>
</feature>
<gene>
    <name evidence="10" type="ORF">BgAZ_403370</name>
</gene>
<evidence type="ECO:0000256" key="6">
    <source>
        <dbReference type="ARBA" id="ARBA00023136"/>
    </source>
</evidence>
<evidence type="ECO:0000256" key="7">
    <source>
        <dbReference type="SAM" id="MobiDB-lite"/>
    </source>
</evidence>
<feature type="transmembrane region" description="Helical" evidence="8">
    <location>
        <begin position="1366"/>
        <end position="1387"/>
    </location>
</feature>
<dbReference type="Proteomes" id="UP001230268">
    <property type="component" value="Unassembled WGS sequence"/>
</dbReference>
<keyword evidence="6 8" id="KW-0472">Membrane</keyword>
<evidence type="ECO:0000313" key="10">
    <source>
        <dbReference type="EMBL" id="KAK1442307.1"/>
    </source>
</evidence>
<feature type="region of interest" description="Disordered" evidence="7">
    <location>
        <begin position="860"/>
        <end position="888"/>
    </location>
</feature>
<feature type="transmembrane region" description="Helical" evidence="8">
    <location>
        <begin position="1022"/>
        <end position="1045"/>
    </location>
</feature>
<dbReference type="InterPro" id="IPR036259">
    <property type="entry name" value="MFS_trans_sf"/>
</dbReference>
<comment type="caution">
    <text evidence="10">The sequence shown here is derived from an EMBL/GenBank/DDBJ whole genome shotgun (WGS) entry which is preliminary data.</text>
</comment>
<dbReference type="Gene3D" id="1.20.1250.20">
    <property type="entry name" value="MFS general substrate transporter like domains"/>
    <property type="match status" value="1"/>
</dbReference>
<feature type="compositionally biased region" description="Low complexity" evidence="7">
    <location>
        <begin position="153"/>
        <end position="169"/>
    </location>
</feature>
<keyword evidence="11" id="KW-1185">Reference proteome</keyword>
<feature type="transmembrane region" description="Helical" evidence="8">
    <location>
        <begin position="1232"/>
        <end position="1250"/>
    </location>
</feature>
<keyword evidence="5 8" id="KW-1133">Transmembrane helix</keyword>
<protein>
    <submittedName>
        <fullName evidence="10">Folate-biopterin transporter 1</fullName>
    </submittedName>
</protein>
<evidence type="ECO:0000256" key="1">
    <source>
        <dbReference type="ARBA" id="ARBA00004141"/>
    </source>
</evidence>
<evidence type="ECO:0000256" key="8">
    <source>
        <dbReference type="SAM" id="Phobius"/>
    </source>
</evidence>
<proteinExistence type="inferred from homology"/>
<name>A0AAD8PDH0_BABGI</name>
<comment type="similarity">
    <text evidence="2">Belongs to the major facilitator superfamily. Folate-biopterin transporter (TC 2.A.71) family.</text>
</comment>
<accession>A0AAD8PDH0</accession>
<keyword evidence="4 8" id="KW-0812">Transmembrane</keyword>
<dbReference type="Pfam" id="PF03092">
    <property type="entry name" value="BT1"/>
    <property type="match status" value="1"/>
</dbReference>
<sequence length="1433" mass="156710">MKPLLFAFYLLSLVDVYTIKVTHHVPGSPHVTNVVSTATDGVAKAATAVTPEAAKPATEQHEVTVQPVAAHQEPKEAAEKPVEAAKTNETHAKVEEPTVATVAQELTGNQQHEHAAKQEEHKEGAKTVESHDDKATAVEEPVVKAKTETETQPKPAAAPEAPKVPAVPAEAKEPVVEKTQQNETTQGHEQPGHGQQGPEQQPKSEVKAADSASAEKKAGKAQHPEQVKAEEHANEKAVEQAAQPAAHAQPPAQPPAVPPAQPEAQPAAKVDQNKPAGDAAQSDVDGKHAEGEQQPAAPHGQDEKTGTPAEAVPNAPHVTEPAAPKADVTEVHADEKNVAKKEQALGGFMTLAPARGNSGGGEKEPLTLETMVKAGSICEKQQIITRYVKQQLKNGPLRPTFDPILQDNVYLAMCKSVLSKKPSVCKKQNITSQPLCPKNNMSAVVDDYLVHGVCTVEAAINQLYHTESKGSFVYSEMEAVMGVIKALPQLENETTKLLKQSESILESITKLFKEAELALVSKKVQNVFYKRWALMETLLCGVAAGNENDIVDNVVVDVARHTSHLKVDLEAFIAEATAVFLEAYKPMEAMIAIVGGDILSKAIKLDKESFSSDMKNLIAVIKDMHLPTVSDKVMEELKKIPHTNLDFGDVESIAEKLKGQVSLVEREENTVSNTVAGMLGKITGGKDATPAKLEDIMKQLKSKDTELSPIDAFRKVLISLEIFTYQGNHILPKLDVASIKETVRSALLDLSDEEMVAKLIVKHQAALRLFYLIVKKMIPLPATDLTKAATTINPFAKGIGDIAKEIEGHINRVKDSVSTYALPKGQAHDAHKEADGEGHPKAPEVQLTASSMLQLAHRSRVRHNSKGNERGDVTGDHTDSNFVVESSSGGVDLESKTDKYVTLTKFQTASTNLLNINSFSMNCTGRITRLMLNASFYNFMIGNIADDTDSLLFVNPKIIKPDQDGAADGLVIADGDPLHLDEKHRDTNEVISCIIAMQHGIEVFTYLPILYLFKDDFQLGPAMLIFILGLIRVPMNIKILFAFLSDGVPLFGSRRKSYLIIGSLLCLGCNVVLGFYAHMSLFWTTALLALSSLGMALCSVIGEALIIESGRKQNSDQVTRTISKFCAFRKITFAAMSYLSSVLIMKIPKQTLFLICSVIPLVVLISAFFIVENEHYAQLAVKEQWNKLTRFIGKPEIRRPSTFLFISMLVPSAGTALFYFMTEELKFEPELFGRFAAFQAIASLVGIYCYVSLFRNCSIRRLFVWTTIAVALCCMLSIVLVERWNVAMGIPDTAFVITDSSLLQLVGEINSLPIFIMATRMCPPGIESSMYSFLWTAQFLGLDISTYLSSLLTYAFGIDAKHFENLVQLIILCALSHIFPIFFLHLLPDSIPKAFVEDDESDTKPCLMRGKQAYQVLRHDERAETTIDVLRET</sequence>
<feature type="transmembrane region" description="Helical" evidence="8">
    <location>
        <begin position="1127"/>
        <end position="1145"/>
    </location>
</feature>
<feature type="compositionally biased region" description="Low complexity" evidence="7">
    <location>
        <begin position="187"/>
        <end position="201"/>
    </location>
</feature>
<feature type="compositionally biased region" description="Low complexity" evidence="7">
    <location>
        <begin position="239"/>
        <end position="250"/>
    </location>
</feature>
<feature type="transmembrane region" description="Helical" evidence="8">
    <location>
        <begin position="1151"/>
        <end position="1171"/>
    </location>
</feature>
<feature type="compositionally biased region" description="Pro residues" evidence="7">
    <location>
        <begin position="251"/>
        <end position="261"/>
    </location>
</feature>
<dbReference type="SUPFAM" id="SSF103473">
    <property type="entry name" value="MFS general substrate transporter"/>
    <property type="match status" value="1"/>
</dbReference>
<comment type="subcellular location">
    <subcellularLocation>
        <location evidence="1">Membrane</location>
        <topology evidence="1">Multi-pass membrane protein</topology>
    </subcellularLocation>
</comment>
<dbReference type="InterPro" id="IPR039309">
    <property type="entry name" value="BT1"/>
</dbReference>
<evidence type="ECO:0000256" key="5">
    <source>
        <dbReference type="ARBA" id="ARBA00022989"/>
    </source>
</evidence>
<dbReference type="PANTHER" id="PTHR31585">
    <property type="entry name" value="FOLATE-BIOPTERIN TRANSPORTER 1, CHLOROPLASTIC"/>
    <property type="match status" value="1"/>
</dbReference>
<feature type="transmembrane region" description="Helical" evidence="8">
    <location>
        <begin position="1082"/>
        <end position="1106"/>
    </location>
</feature>
<feature type="signal peptide" evidence="9">
    <location>
        <begin position="1"/>
        <end position="18"/>
    </location>
</feature>
<feature type="transmembrane region" description="Helical" evidence="8">
    <location>
        <begin position="1262"/>
        <end position="1281"/>
    </location>
</feature>
<feature type="compositionally biased region" description="Basic and acidic residues" evidence="7">
    <location>
        <begin position="202"/>
        <end position="238"/>
    </location>
</feature>
<dbReference type="PANTHER" id="PTHR31585:SF0">
    <property type="entry name" value="FOLATE-BIOPTERIN TRANSPORTER 1, CHLOROPLASTIC"/>
    <property type="match status" value="1"/>
</dbReference>
<feature type="transmembrane region" description="Helical" evidence="8">
    <location>
        <begin position="1331"/>
        <end position="1354"/>
    </location>
</feature>
<dbReference type="GO" id="GO:0016020">
    <property type="term" value="C:membrane"/>
    <property type="evidence" value="ECO:0007669"/>
    <property type="project" value="UniProtKB-SubCell"/>
</dbReference>
<organism evidence="10 11">
    <name type="scientific">Babesia gibsoni</name>
    <dbReference type="NCBI Taxonomy" id="33632"/>
    <lineage>
        <taxon>Eukaryota</taxon>
        <taxon>Sar</taxon>
        <taxon>Alveolata</taxon>
        <taxon>Apicomplexa</taxon>
        <taxon>Aconoidasida</taxon>
        <taxon>Piroplasmida</taxon>
        <taxon>Babesiidae</taxon>
        <taxon>Babesia</taxon>
    </lineage>
</organism>
<feature type="transmembrane region" description="Helical" evidence="8">
    <location>
        <begin position="1202"/>
        <end position="1220"/>
    </location>
</feature>
<evidence type="ECO:0000256" key="2">
    <source>
        <dbReference type="ARBA" id="ARBA00007015"/>
    </source>
</evidence>
<evidence type="ECO:0000256" key="4">
    <source>
        <dbReference type="ARBA" id="ARBA00022692"/>
    </source>
</evidence>
<feature type="compositionally biased region" description="Basic and acidic residues" evidence="7">
    <location>
        <begin position="111"/>
        <end position="151"/>
    </location>
</feature>
<feature type="transmembrane region" description="Helical" evidence="8">
    <location>
        <begin position="1057"/>
        <end position="1076"/>
    </location>
</feature>
<reference evidence="10" key="1">
    <citation type="submission" date="2023-08" db="EMBL/GenBank/DDBJ databases">
        <title>Draft sequence of the Babesia gibsoni genome.</title>
        <authorList>
            <person name="Yamagishi J.Y."/>
            <person name="Xuan X.X."/>
        </authorList>
    </citation>
    <scope>NUCLEOTIDE SEQUENCE</scope>
    <source>
        <strain evidence="10">Azabu</strain>
    </source>
</reference>
<feature type="chain" id="PRO_5042175103" evidence="9">
    <location>
        <begin position="19"/>
        <end position="1433"/>
    </location>
</feature>
<dbReference type="CDD" id="cd17484">
    <property type="entry name" value="MFS_FBT"/>
    <property type="match status" value="1"/>
</dbReference>
<keyword evidence="9" id="KW-0732">Signal</keyword>